<proteinExistence type="predicted"/>
<gene>
    <name evidence="1" type="ORF">C5S46_06295</name>
</gene>
<organism evidence="1 2">
    <name type="scientific">Candidatus Methanomarinus sp</name>
    <dbReference type="NCBI Taxonomy" id="3386244"/>
    <lineage>
        <taxon>Archaea</taxon>
        <taxon>Methanobacteriati</taxon>
        <taxon>Methanobacteriota</taxon>
        <taxon>Stenosarchaea group</taxon>
        <taxon>Methanomicrobia</taxon>
        <taxon>Methanosarcinales</taxon>
        <taxon>ANME-2 cluster</taxon>
        <taxon>Candidatus Methanocomedenaceae</taxon>
        <taxon>Candidatus Methanomarinus</taxon>
    </lineage>
</organism>
<evidence type="ECO:0000313" key="1">
    <source>
        <dbReference type="EMBL" id="TKY91349.1"/>
    </source>
</evidence>
<reference evidence="1" key="1">
    <citation type="submission" date="2018-09" db="EMBL/GenBank/DDBJ databases">
        <title>A genomic encyclopedia of anaerobic methanotrophic archaea.</title>
        <authorList>
            <person name="Skennerton C.T."/>
            <person name="Chadwick G.L."/>
            <person name="Laso-Perez R."/>
            <person name="Leu A.O."/>
            <person name="Speth D.R."/>
            <person name="Yu H."/>
            <person name="Morgan-Lang C."/>
            <person name="Hatzenpichler R."/>
            <person name="Goudeau D."/>
            <person name="Malmstrom R."/>
            <person name="Woyke T."/>
            <person name="Hallam S."/>
            <person name="Tyson G.W."/>
            <person name="Wegener G."/>
            <person name="Boetius A."/>
            <person name="Orphan V.J."/>
        </authorList>
    </citation>
    <scope>NUCLEOTIDE SEQUENCE</scope>
    <source>
        <strain evidence="1">CONS3730D10UFb2</strain>
    </source>
</reference>
<accession>A0AC61S9I7</accession>
<evidence type="ECO:0000313" key="2">
    <source>
        <dbReference type="Proteomes" id="UP000315423"/>
    </source>
</evidence>
<protein>
    <submittedName>
        <fullName evidence="1">Uncharacterized protein</fullName>
    </submittedName>
</protein>
<name>A0AC61S9I7_9EURY</name>
<comment type="caution">
    <text evidence="1">The sequence shown here is derived from an EMBL/GenBank/DDBJ whole genome shotgun (WGS) entry which is preliminary data.</text>
</comment>
<dbReference type="EMBL" id="QYBA01000213">
    <property type="protein sequence ID" value="TKY91349.1"/>
    <property type="molecule type" value="Genomic_DNA"/>
</dbReference>
<dbReference type="Proteomes" id="UP000315423">
    <property type="component" value="Unassembled WGS sequence"/>
</dbReference>
<sequence>MKLIHSTDAQMNTIEGLAAALLMIFAILFVSKSAAITMPQSGQFINSQLQLYGHDALIMLDQEDSNSSSQLKKYIAGWDGIEAGAQIPVSPSLEKLDHDLSKIMPDNVLYNVDLLYAYDGSVIEKPVIYHGIPPDNSIIVFQLVTLYDKYSNMSNGLEIYKNNTIPDTDHDESLLYNIVQVRCTLWYA</sequence>